<evidence type="ECO:0000313" key="4">
    <source>
        <dbReference type="Proteomes" id="UP000311382"/>
    </source>
</evidence>
<keyword evidence="4" id="KW-1185">Reference proteome</keyword>
<dbReference type="SUPFAM" id="SSF55277">
    <property type="entry name" value="GYF domain"/>
    <property type="match status" value="1"/>
</dbReference>
<feature type="compositionally biased region" description="Low complexity" evidence="1">
    <location>
        <begin position="1056"/>
        <end position="1080"/>
    </location>
</feature>
<feature type="compositionally biased region" description="Low complexity" evidence="1">
    <location>
        <begin position="1101"/>
        <end position="1117"/>
    </location>
</feature>
<feature type="compositionally biased region" description="Low complexity" evidence="1">
    <location>
        <begin position="515"/>
        <end position="529"/>
    </location>
</feature>
<feature type="region of interest" description="Disordered" evidence="1">
    <location>
        <begin position="515"/>
        <end position="538"/>
    </location>
</feature>
<feature type="compositionally biased region" description="Low complexity" evidence="1">
    <location>
        <begin position="89"/>
        <end position="107"/>
    </location>
</feature>
<dbReference type="PROSITE" id="PS50829">
    <property type="entry name" value="GYF"/>
    <property type="match status" value="1"/>
</dbReference>
<feature type="domain" description="GYF" evidence="2">
    <location>
        <begin position="543"/>
        <end position="591"/>
    </location>
</feature>
<feature type="compositionally biased region" description="Low complexity" evidence="1">
    <location>
        <begin position="750"/>
        <end position="771"/>
    </location>
</feature>
<evidence type="ECO:0000256" key="1">
    <source>
        <dbReference type="SAM" id="MobiDB-lite"/>
    </source>
</evidence>
<protein>
    <recommendedName>
        <fullName evidence="2">GYF domain-containing protein</fullName>
    </recommendedName>
</protein>
<feature type="compositionally biased region" description="Low complexity" evidence="1">
    <location>
        <begin position="607"/>
        <end position="635"/>
    </location>
</feature>
<evidence type="ECO:0000259" key="2">
    <source>
        <dbReference type="PROSITE" id="PS50829"/>
    </source>
</evidence>
<name>A0A5C5FQT2_9BASI</name>
<dbReference type="Pfam" id="PF02213">
    <property type="entry name" value="GYF"/>
    <property type="match status" value="1"/>
</dbReference>
<dbReference type="Gene3D" id="3.30.1490.40">
    <property type="match status" value="1"/>
</dbReference>
<dbReference type="InterPro" id="IPR035445">
    <property type="entry name" value="GYF-like_dom_sf"/>
</dbReference>
<feature type="compositionally biased region" description="Gly residues" evidence="1">
    <location>
        <begin position="385"/>
        <end position="394"/>
    </location>
</feature>
<feature type="region of interest" description="Disordered" evidence="1">
    <location>
        <begin position="663"/>
        <end position="834"/>
    </location>
</feature>
<feature type="compositionally biased region" description="Basic and acidic residues" evidence="1">
    <location>
        <begin position="1086"/>
        <end position="1097"/>
    </location>
</feature>
<feature type="compositionally biased region" description="Basic and acidic residues" evidence="1">
    <location>
        <begin position="999"/>
        <end position="1015"/>
    </location>
</feature>
<reference evidence="3 4" key="1">
    <citation type="submission" date="2019-03" db="EMBL/GenBank/DDBJ databases">
        <title>Rhodosporidium diobovatum UCD-FST 08-225 genome sequencing, assembly, and annotation.</title>
        <authorList>
            <person name="Fakankun I.U."/>
            <person name="Fristensky B."/>
            <person name="Levin D.B."/>
        </authorList>
    </citation>
    <scope>NUCLEOTIDE SEQUENCE [LARGE SCALE GENOMIC DNA]</scope>
    <source>
        <strain evidence="3 4">UCD-FST 08-225</strain>
    </source>
</reference>
<dbReference type="OrthoDB" id="6415790at2759"/>
<comment type="caution">
    <text evidence="3">The sequence shown here is derived from an EMBL/GenBank/DDBJ whole genome shotgun (WGS) entry which is preliminary data.</text>
</comment>
<feature type="region of interest" description="Disordered" evidence="1">
    <location>
        <begin position="302"/>
        <end position="487"/>
    </location>
</feature>
<feature type="region of interest" description="Disordered" evidence="1">
    <location>
        <begin position="850"/>
        <end position="1117"/>
    </location>
</feature>
<dbReference type="InterPro" id="IPR051640">
    <property type="entry name" value="GRB10-interact_GYF"/>
</dbReference>
<dbReference type="GO" id="GO:0005829">
    <property type="term" value="C:cytosol"/>
    <property type="evidence" value="ECO:0007669"/>
    <property type="project" value="TreeGrafter"/>
</dbReference>
<accession>A0A5C5FQT2</accession>
<feature type="region of interest" description="Disordered" evidence="1">
    <location>
        <begin position="154"/>
        <end position="241"/>
    </location>
</feature>
<dbReference type="InterPro" id="IPR003169">
    <property type="entry name" value="GYF"/>
</dbReference>
<feature type="compositionally biased region" description="Low complexity" evidence="1">
    <location>
        <begin position="986"/>
        <end position="996"/>
    </location>
</feature>
<feature type="compositionally biased region" description="Low complexity" evidence="1">
    <location>
        <begin position="693"/>
        <end position="707"/>
    </location>
</feature>
<feature type="compositionally biased region" description="Low complexity" evidence="1">
    <location>
        <begin position="863"/>
        <end position="879"/>
    </location>
</feature>
<feature type="compositionally biased region" description="Low complexity" evidence="1">
    <location>
        <begin position="967"/>
        <end position="979"/>
    </location>
</feature>
<feature type="compositionally biased region" description="Basic and acidic residues" evidence="1">
    <location>
        <begin position="893"/>
        <end position="902"/>
    </location>
</feature>
<feature type="compositionally biased region" description="Low complexity" evidence="1">
    <location>
        <begin position="1016"/>
        <end position="1040"/>
    </location>
</feature>
<dbReference type="SMART" id="SM00444">
    <property type="entry name" value="GYF"/>
    <property type="match status" value="1"/>
</dbReference>
<sequence length="1348" mass="138015">MAALGSMRRCAQPPRKDLGSVEGKGAPPGRMSPQRAPWPAGEAQASELVSLAPTATPAREPLPCSTGKDLHTNSPDPGPRRRLALVRGSPPAKSSPSRSSPKLPSRLVTMSFGGPGSAFSFAAPTRPPRRNNSATGSFRDAAAVAANSSSLAANAPTAAHGGPSPVVPPAQPSLGAFSPGSAERDSFLQNGNSHDHDHGQGQSQQQQQQQAPRSFSAILSPGAPANGAEGNDAEGGGASGKPFVYSRELLLSLYDEDKAKRRPIELAAHDVATRDLTGSVGSSHKPWLLQEYREGEKELFATSIHPPNARPSRISRNDSSLSASGAGANGASSTLDLSSLGTLPRDRDRALGSPSLRSPSVDKDILAAGRDRRTRERSAGAPLGITGGVLGGIVGSVATPSRKKEDSAAAAASAEKKDGVWQGGRWRRTAQEAEEAEKQRTSAFGSRRFPLPGDESRASTLGDGGAVPESWDEGSETPPTGSAALNGEALSNEPDLAASVLGSLALDDPSDDALLGKPAAASGAATPSRAAPPPGLGAFPPAEAMWQYRDPSGQVQGPFSASMMHDWYRQQFFTPDLRVKRTTDADFESLENLIRRTGDQEKPFLAPKPSAPTSAFSSAPGTPQGASSWGASSARAQTPLEQLTAAVAQGRFGGSAAGSSLYEPFGSAAPSPAPEPQTLPQPFGQAPSSALDPWGAPLPSAGGAASWNGLGGAALGQPQQHQQLFQQQQPLPSPGATLQSPMDLLRQLAQQQQQQQSGGFGQQQPQFGQQGMSHDMFGRPSLPASPFFDPSQLAPGAGSASPGSWLGQQLPQQQQQQHMQQPGGHQQQQPWASLTGNAAAMASPLAQFAQAPGANVPSPIGRSAQMQSPLAQPAQQQSPWDSVNQQQQAPVEVAKEAPRAPEPEAVAPIAAPPAPAQPQEAKAAPAPVEAPKQQPAAKAASPAAQAKAAPAPAQQAASPSPSPSPAPSSASKAGASAPWAKEEKVAAVAPAAPSPSLREIQEAEARDAAKRKEAARIQAAQANVQAAQRAAALEAQAAAETLPSSASWAAGPAQVPAPKAPAGSAAPWVKPAAAASPVAANKTQKSLKEIQEEEEKRKKAQLAAQQQAGQPAAGKGYAGTAQAAPQVGGAWTTVAVKPAVVARPAAAGAKPVVPGLPSTATNATGARTAGATGLPVKPAATAAPAARPAAAAVITAAVPARPAATPRSVNVNGSSATTTVYDMENPPPPSPEFLSWTKQALKGLNVPLDEFIQMLLSFPLEASADVLEIISDSVYANSSTLDGRRFATDFTTRRKNDVAVRYPSIFAKGTVRAAGKPSSMAAVLAATPAPKASEWNVKVSTKKKKGGK</sequence>
<feature type="compositionally biased region" description="Low complexity" evidence="1">
    <location>
        <begin position="220"/>
        <end position="230"/>
    </location>
</feature>
<feature type="compositionally biased region" description="Low complexity" evidence="1">
    <location>
        <begin position="715"/>
        <end position="730"/>
    </location>
</feature>
<feature type="region of interest" description="Disordered" evidence="1">
    <location>
        <begin position="598"/>
        <end position="635"/>
    </location>
</feature>
<evidence type="ECO:0000313" key="3">
    <source>
        <dbReference type="EMBL" id="TNY18161.1"/>
    </source>
</evidence>
<feature type="region of interest" description="Disordered" evidence="1">
    <location>
        <begin position="1"/>
        <end position="139"/>
    </location>
</feature>
<feature type="compositionally biased region" description="Low complexity" evidence="1">
    <location>
        <begin position="319"/>
        <end position="343"/>
    </location>
</feature>
<feature type="compositionally biased region" description="Low complexity" evidence="1">
    <location>
        <begin position="806"/>
        <end position="830"/>
    </location>
</feature>
<proteinExistence type="predicted"/>
<dbReference type="PANTHER" id="PTHR14445:SF36">
    <property type="entry name" value="FI03272P-RELATED"/>
    <property type="match status" value="1"/>
</dbReference>
<feature type="compositionally biased region" description="Basic and acidic residues" evidence="1">
    <location>
        <begin position="360"/>
        <end position="378"/>
    </location>
</feature>
<dbReference type="EMBL" id="SOZI01000153">
    <property type="protein sequence ID" value="TNY18161.1"/>
    <property type="molecule type" value="Genomic_DNA"/>
</dbReference>
<gene>
    <name evidence="3" type="ORF">DMC30DRAFT_72095</name>
</gene>
<dbReference type="CDD" id="cd00072">
    <property type="entry name" value="GYF"/>
    <property type="match status" value="1"/>
</dbReference>
<organism evidence="3 4">
    <name type="scientific">Rhodotorula diobovata</name>
    <dbReference type="NCBI Taxonomy" id="5288"/>
    <lineage>
        <taxon>Eukaryota</taxon>
        <taxon>Fungi</taxon>
        <taxon>Dikarya</taxon>
        <taxon>Basidiomycota</taxon>
        <taxon>Pucciniomycotina</taxon>
        <taxon>Microbotryomycetes</taxon>
        <taxon>Sporidiobolales</taxon>
        <taxon>Sporidiobolaceae</taxon>
        <taxon>Rhodotorula</taxon>
    </lineage>
</organism>
<feature type="compositionally biased region" description="Low complexity" evidence="1">
    <location>
        <begin position="200"/>
        <end position="210"/>
    </location>
</feature>
<feature type="compositionally biased region" description="Low complexity" evidence="1">
    <location>
        <begin position="917"/>
        <end position="959"/>
    </location>
</feature>
<dbReference type="STRING" id="5288.A0A5C5FQT2"/>
<dbReference type="Proteomes" id="UP000311382">
    <property type="component" value="Unassembled WGS sequence"/>
</dbReference>
<dbReference type="PANTHER" id="PTHR14445">
    <property type="entry name" value="GRB10 INTERACTING GYF PROTEIN"/>
    <property type="match status" value="1"/>
</dbReference>